<accession>A0A919GT15</accession>
<dbReference type="Proteomes" id="UP000600026">
    <property type="component" value="Unassembled WGS sequence"/>
</dbReference>
<sequence length="143" mass="15359">MTMTEGEDDVPYEMRPGVPDVETYRRLRGETGLGAKTVEGALIGLPNSWYCVTARHDGETVGMGRIVGDGGCFLQIVDICVLPDHQGRGLGKQIMAALSAELERRAPQGTYVSLMADGDARHLYAKFGFAETAPASVGMARLL</sequence>
<evidence type="ECO:0000313" key="2">
    <source>
        <dbReference type="EMBL" id="GHI83520.1"/>
    </source>
</evidence>
<dbReference type="InterPro" id="IPR016181">
    <property type="entry name" value="Acyl_CoA_acyltransferase"/>
</dbReference>
<feature type="domain" description="N-acetyltransferase" evidence="1">
    <location>
        <begin position="12"/>
        <end position="143"/>
    </location>
</feature>
<dbReference type="RefSeq" id="WP_167347315.1">
    <property type="nucleotide sequence ID" value="NZ_BNEE01000004.1"/>
</dbReference>
<protein>
    <submittedName>
        <fullName evidence="2">AttT protein</fullName>
    </submittedName>
</protein>
<gene>
    <name evidence="2" type="primary">attT</name>
    <name evidence="2" type="ORF">Sxan_08840</name>
</gene>
<organism evidence="2 3">
    <name type="scientific">Streptomyces xanthophaeus</name>
    <dbReference type="NCBI Taxonomy" id="67385"/>
    <lineage>
        <taxon>Bacteria</taxon>
        <taxon>Bacillati</taxon>
        <taxon>Actinomycetota</taxon>
        <taxon>Actinomycetes</taxon>
        <taxon>Kitasatosporales</taxon>
        <taxon>Streptomycetaceae</taxon>
        <taxon>Streptomyces</taxon>
    </lineage>
</organism>
<dbReference type="GO" id="GO:0016747">
    <property type="term" value="F:acyltransferase activity, transferring groups other than amino-acyl groups"/>
    <property type="evidence" value="ECO:0007669"/>
    <property type="project" value="InterPro"/>
</dbReference>
<dbReference type="CDD" id="cd04301">
    <property type="entry name" value="NAT_SF"/>
    <property type="match status" value="1"/>
</dbReference>
<dbReference type="PANTHER" id="PTHR43233">
    <property type="entry name" value="FAMILY N-ACETYLTRANSFERASE, PUTATIVE (AFU_ORTHOLOGUE AFUA_6G03350)-RELATED"/>
    <property type="match status" value="1"/>
</dbReference>
<dbReference type="SUPFAM" id="SSF55729">
    <property type="entry name" value="Acyl-CoA N-acyltransferases (Nat)"/>
    <property type="match status" value="1"/>
</dbReference>
<dbReference type="InterPro" id="IPR053144">
    <property type="entry name" value="Acetyltransferase_Butenolide"/>
</dbReference>
<dbReference type="EMBL" id="BNEE01000004">
    <property type="protein sequence ID" value="GHI83520.1"/>
    <property type="molecule type" value="Genomic_DNA"/>
</dbReference>
<dbReference type="InterPro" id="IPR000182">
    <property type="entry name" value="GNAT_dom"/>
</dbReference>
<dbReference type="Gene3D" id="3.40.630.30">
    <property type="match status" value="1"/>
</dbReference>
<dbReference type="PANTHER" id="PTHR43233:SF1">
    <property type="entry name" value="FAMILY N-ACETYLTRANSFERASE, PUTATIVE (AFU_ORTHOLOGUE AFUA_6G03350)-RELATED"/>
    <property type="match status" value="1"/>
</dbReference>
<dbReference type="Pfam" id="PF13508">
    <property type="entry name" value="Acetyltransf_7"/>
    <property type="match status" value="1"/>
</dbReference>
<dbReference type="AlphaFoldDB" id="A0A919GT15"/>
<evidence type="ECO:0000313" key="3">
    <source>
        <dbReference type="Proteomes" id="UP000600026"/>
    </source>
</evidence>
<proteinExistence type="predicted"/>
<reference evidence="2" key="1">
    <citation type="submission" date="2020-09" db="EMBL/GenBank/DDBJ databases">
        <title>Whole genome shotgun sequence of Streptomyces xanthophaeus NBRC 12829.</title>
        <authorList>
            <person name="Komaki H."/>
            <person name="Tamura T."/>
        </authorList>
    </citation>
    <scope>NUCLEOTIDE SEQUENCE</scope>
    <source>
        <strain evidence="2">NBRC 12829</strain>
    </source>
</reference>
<keyword evidence="3" id="KW-1185">Reference proteome</keyword>
<comment type="caution">
    <text evidence="2">The sequence shown here is derived from an EMBL/GenBank/DDBJ whole genome shotgun (WGS) entry which is preliminary data.</text>
</comment>
<name>A0A919GT15_9ACTN</name>
<evidence type="ECO:0000259" key="1">
    <source>
        <dbReference type="PROSITE" id="PS51186"/>
    </source>
</evidence>
<dbReference type="PROSITE" id="PS51186">
    <property type="entry name" value="GNAT"/>
    <property type="match status" value="1"/>
</dbReference>